<accession>A0A6J1L4A4</accession>
<dbReference type="CTD" id="84193"/>
<dbReference type="InterPro" id="IPR046341">
    <property type="entry name" value="SET_dom_sf"/>
</dbReference>
<keyword evidence="3 4" id="KW-0949">S-adenosyl-L-methionine</keyword>
<dbReference type="SUPFAM" id="SSF82199">
    <property type="entry name" value="SET domain"/>
    <property type="match status" value="1"/>
</dbReference>
<protein>
    <recommendedName>
        <fullName evidence="4">protein-histidine N-methyltransferase</fullName>
        <ecNumber evidence="4">2.1.1.85</ecNumber>
    </recommendedName>
</protein>
<dbReference type="GO" id="GO:0018064">
    <property type="term" value="F:protein-L-histidine N-tele-methyltransferase activity"/>
    <property type="evidence" value="ECO:0007669"/>
    <property type="project" value="UniProtKB-EC"/>
</dbReference>
<name>A0A6J1L4A4_DROHY</name>
<dbReference type="PANTHER" id="PTHR13271">
    <property type="entry name" value="UNCHARACTERIZED PUTATIVE METHYLTRANSFERASE"/>
    <property type="match status" value="1"/>
</dbReference>
<comment type="catalytic activity">
    <reaction evidence="4">
        <text>L-histidyl-[protein] + S-adenosyl-L-methionine = N(tele)-methyl-L-histidyl-[protein] + S-adenosyl-L-homocysteine + H(+)</text>
        <dbReference type="Rhea" id="RHEA:19369"/>
        <dbReference type="Rhea" id="RHEA-COMP:9745"/>
        <dbReference type="Rhea" id="RHEA-COMP:11600"/>
        <dbReference type="ChEBI" id="CHEBI:15378"/>
        <dbReference type="ChEBI" id="CHEBI:16367"/>
        <dbReference type="ChEBI" id="CHEBI:29979"/>
        <dbReference type="ChEBI" id="CHEBI:57856"/>
        <dbReference type="ChEBI" id="CHEBI:59789"/>
        <dbReference type="EC" id="2.1.1.85"/>
    </reaction>
</comment>
<dbReference type="GeneID" id="111592995"/>
<evidence type="ECO:0000256" key="1">
    <source>
        <dbReference type="ARBA" id="ARBA00022603"/>
    </source>
</evidence>
<dbReference type="PANTHER" id="PTHR13271:SF47">
    <property type="entry name" value="ACTIN-HISTIDINE N-METHYLTRANSFERASE"/>
    <property type="match status" value="1"/>
</dbReference>
<dbReference type="PROSITE" id="PS51565">
    <property type="entry name" value="SAM_MT85_SETD3"/>
    <property type="match status" value="1"/>
</dbReference>
<dbReference type="GO" id="GO:0032259">
    <property type="term" value="P:methylation"/>
    <property type="evidence" value="ECO:0007669"/>
    <property type="project" value="UniProtKB-KW"/>
</dbReference>
<comment type="similarity">
    <text evidence="4">Belongs to the class V-like SAM-binding methyltransferase superfamily. SETD3 actin-histidine methyltransferase family.</text>
</comment>
<dbReference type="EC" id="2.1.1.85" evidence="4"/>
<dbReference type="OrthoDB" id="441812at2759"/>
<evidence type="ECO:0000313" key="6">
    <source>
        <dbReference type="RefSeq" id="XP_023161268.2"/>
    </source>
</evidence>
<organism evidence="5 6">
    <name type="scientific">Drosophila hydei</name>
    <name type="common">Fruit fly</name>
    <dbReference type="NCBI Taxonomy" id="7224"/>
    <lineage>
        <taxon>Eukaryota</taxon>
        <taxon>Metazoa</taxon>
        <taxon>Ecdysozoa</taxon>
        <taxon>Arthropoda</taxon>
        <taxon>Hexapoda</taxon>
        <taxon>Insecta</taxon>
        <taxon>Pterygota</taxon>
        <taxon>Neoptera</taxon>
        <taxon>Endopterygota</taxon>
        <taxon>Diptera</taxon>
        <taxon>Brachycera</taxon>
        <taxon>Muscomorpha</taxon>
        <taxon>Ephydroidea</taxon>
        <taxon>Drosophilidae</taxon>
        <taxon>Drosophila</taxon>
    </lineage>
</organism>
<dbReference type="AlphaFoldDB" id="A0A6J1L4A4"/>
<reference evidence="6" key="1">
    <citation type="submission" date="2025-08" db="UniProtKB">
        <authorList>
            <consortium name="RefSeq"/>
        </authorList>
    </citation>
    <scope>IDENTIFICATION</scope>
    <source>
        <strain evidence="6">15085-1641.00</strain>
        <tissue evidence="6">Whole body</tissue>
    </source>
</reference>
<sequence length="218" mass="25317">MQPANANDEWKQYVELQRLLDRMIFHEKPLQQAVCPVDDDHQSEQKRLAKVEAFNEWARAGGVQSDCVEITTFPGYQLGLRATRDIKVGEQVLSVPRKLIFSEELLPEKQRQLFRNFPTHLNVTYTLIIEKVRGADSPWQPFIDTLPTRYNTVLYFTVEQMQRLRGTSACSAAVRHCRVIARLYASMYKCAFMQFDDSVMGGMANLFTEYGLCYELYR</sequence>
<evidence type="ECO:0000256" key="4">
    <source>
        <dbReference type="PROSITE-ProRule" id="PRU00898"/>
    </source>
</evidence>
<evidence type="ECO:0000256" key="2">
    <source>
        <dbReference type="ARBA" id="ARBA00022679"/>
    </source>
</evidence>
<dbReference type="GO" id="GO:0016279">
    <property type="term" value="F:protein-lysine N-methyltransferase activity"/>
    <property type="evidence" value="ECO:0007669"/>
    <property type="project" value="TreeGrafter"/>
</dbReference>
<dbReference type="InterPro" id="IPR025785">
    <property type="entry name" value="SETD3"/>
</dbReference>
<gene>
    <name evidence="6" type="primary">LOC111592995</name>
</gene>
<dbReference type="InterPro" id="IPR050600">
    <property type="entry name" value="SETD3_SETD6_MTase"/>
</dbReference>
<proteinExistence type="inferred from homology"/>
<dbReference type="Gene3D" id="3.90.1410.10">
    <property type="entry name" value="set domain protein methyltransferase, domain 1"/>
    <property type="match status" value="1"/>
</dbReference>
<dbReference type="RefSeq" id="XP_023161268.2">
    <property type="nucleotide sequence ID" value="XM_023305500.2"/>
</dbReference>
<keyword evidence="5" id="KW-1185">Reference proteome</keyword>
<dbReference type="KEGG" id="dhe:111592995"/>
<dbReference type="OMA" id="FTYERYW"/>
<dbReference type="Proteomes" id="UP000504633">
    <property type="component" value="Unplaced"/>
</dbReference>
<evidence type="ECO:0000256" key="3">
    <source>
        <dbReference type="ARBA" id="ARBA00022691"/>
    </source>
</evidence>
<keyword evidence="2 4" id="KW-0808">Transferase</keyword>
<evidence type="ECO:0000313" key="5">
    <source>
        <dbReference type="Proteomes" id="UP000504633"/>
    </source>
</evidence>
<keyword evidence="1 4" id="KW-0489">Methyltransferase</keyword>